<dbReference type="InterPro" id="IPR036046">
    <property type="entry name" value="Acylphosphatase-like_dom_sf"/>
</dbReference>
<dbReference type="SUPFAM" id="SSF54975">
    <property type="entry name" value="Acylphosphatase/BLUF domain-like"/>
    <property type="match status" value="1"/>
</dbReference>
<dbReference type="AlphaFoldDB" id="B2IK30"/>
<dbReference type="OrthoDB" id="5295388at2"/>
<evidence type="ECO:0000259" key="6">
    <source>
        <dbReference type="PROSITE" id="PS51160"/>
    </source>
</evidence>
<keyword evidence="8" id="KW-1185">Reference proteome</keyword>
<keyword evidence="4" id="KW-0378">Hydrolase</keyword>
<dbReference type="PRINTS" id="PR00112">
    <property type="entry name" value="ACYLPHPHTASE"/>
</dbReference>
<sequence>MSAELIVHLRVGGRVQGVGYRAWTVAEARRLGLRGFVRNRSNGDVEAVLIGTAEAIETLSGLCRQGPPAARVDRLEQKRIDEIMAQALAEPGEREEACFDF</sequence>
<dbReference type="STRING" id="395963.Bind_1322"/>
<feature type="active site" evidence="4">
    <location>
        <position position="21"/>
    </location>
</feature>
<evidence type="ECO:0000256" key="4">
    <source>
        <dbReference type="PROSITE-ProRule" id="PRU00520"/>
    </source>
</evidence>
<reference evidence="8" key="1">
    <citation type="submission" date="2008-03" db="EMBL/GenBank/DDBJ databases">
        <title>Complete sequence of chromosome of Beijerinckia indica subsp. indica ATCC 9039.</title>
        <authorList>
            <consortium name="US DOE Joint Genome Institute"/>
            <person name="Copeland A."/>
            <person name="Lucas S."/>
            <person name="Lapidus A."/>
            <person name="Glavina del Rio T."/>
            <person name="Dalin E."/>
            <person name="Tice H."/>
            <person name="Bruce D."/>
            <person name="Goodwin L."/>
            <person name="Pitluck S."/>
            <person name="LaButti K."/>
            <person name="Schmutz J."/>
            <person name="Larimer F."/>
            <person name="Land M."/>
            <person name="Hauser L."/>
            <person name="Kyrpides N."/>
            <person name="Mikhailova N."/>
            <person name="Dunfield P.F."/>
            <person name="Dedysh S.N."/>
            <person name="Liesack W."/>
            <person name="Saw J.H."/>
            <person name="Alam M."/>
            <person name="Chen Y."/>
            <person name="Murrell J.C."/>
            <person name="Richardson P."/>
        </authorList>
    </citation>
    <scope>NUCLEOTIDE SEQUENCE [LARGE SCALE GENOMIC DNA]</scope>
    <source>
        <strain evidence="8">ATCC 9039 / DSM 1715 / NCIMB 8712</strain>
    </source>
</reference>
<dbReference type="EC" id="3.6.1.7" evidence="2 4"/>
<dbReference type="Gene3D" id="3.30.70.100">
    <property type="match status" value="1"/>
</dbReference>
<gene>
    <name evidence="7" type="ordered locus">Bind_1322</name>
</gene>
<dbReference type="Proteomes" id="UP000001695">
    <property type="component" value="Chromosome"/>
</dbReference>
<dbReference type="PANTHER" id="PTHR47268">
    <property type="entry name" value="ACYLPHOSPHATASE"/>
    <property type="match status" value="1"/>
</dbReference>
<comment type="similarity">
    <text evidence="1 5">Belongs to the acylphosphatase family.</text>
</comment>
<dbReference type="GO" id="GO:0003998">
    <property type="term" value="F:acylphosphatase activity"/>
    <property type="evidence" value="ECO:0007669"/>
    <property type="project" value="UniProtKB-EC"/>
</dbReference>
<comment type="catalytic activity">
    <reaction evidence="3 4">
        <text>an acyl phosphate + H2O = a carboxylate + phosphate + H(+)</text>
        <dbReference type="Rhea" id="RHEA:14965"/>
        <dbReference type="ChEBI" id="CHEBI:15377"/>
        <dbReference type="ChEBI" id="CHEBI:15378"/>
        <dbReference type="ChEBI" id="CHEBI:29067"/>
        <dbReference type="ChEBI" id="CHEBI:43474"/>
        <dbReference type="ChEBI" id="CHEBI:59918"/>
        <dbReference type="EC" id="3.6.1.7"/>
    </reaction>
</comment>
<dbReference type="PANTHER" id="PTHR47268:SF4">
    <property type="entry name" value="ACYLPHOSPHATASE"/>
    <property type="match status" value="1"/>
</dbReference>
<dbReference type="KEGG" id="bid:Bind_1322"/>
<dbReference type="InterPro" id="IPR001792">
    <property type="entry name" value="Acylphosphatase-like_dom"/>
</dbReference>
<dbReference type="InterPro" id="IPR017968">
    <property type="entry name" value="Acylphosphatase_CS"/>
</dbReference>
<name>B2IK30_BEII9</name>
<evidence type="ECO:0000256" key="1">
    <source>
        <dbReference type="ARBA" id="ARBA00005614"/>
    </source>
</evidence>
<dbReference type="InterPro" id="IPR020456">
    <property type="entry name" value="Acylphosphatase"/>
</dbReference>
<accession>B2IK30</accession>
<dbReference type="Pfam" id="PF00708">
    <property type="entry name" value="Acylphosphatase"/>
    <property type="match status" value="1"/>
</dbReference>
<proteinExistence type="inferred from homology"/>
<evidence type="ECO:0000256" key="2">
    <source>
        <dbReference type="ARBA" id="ARBA00012150"/>
    </source>
</evidence>
<reference evidence="7 8" key="2">
    <citation type="journal article" date="2010" name="J. Bacteriol.">
        <title>Complete genome sequence of Beijerinckia indica subsp. indica.</title>
        <authorList>
            <person name="Tamas I."/>
            <person name="Dedysh S.N."/>
            <person name="Liesack W."/>
            <person name="Stott M.B."/>
            <person name="Alam M."/>
            <person name="Murrell J.C."/>
            <person name="Dunfield P.F."/>
        </authorList>
    </citation>
    <scope>NUCLEOTIDE SEQUENCE [LARGE SCALE GENOMIC DNA]</scope>
    <source>
        <strain evidence="8">ATCC 9039 / DSM 1715 / NCIMB 8712</strain>
    </source>
</reference>
<evidence type="ECO:0000313" key="7">
    <source>
        <dbReference type="EMBL" id="ACB94962.1"/>
    </source>
</evidence>
<dbReference type="eggNOG" id="COG1254">
    <property type="taxonomic scope" value="Bacteria"/>
</dbReference>
<evidence type="ECO:0000313" key="8">
    <source>
        <dbReference type="Proteomes" id="UP000001695"/>
    </source>
</evidence>
<evidence type="ECO:0000256" key="5">
    <source>
        <dbReference type="RuleBase" id="RU004168"/>
    </source>
</evidence>
<dbReference type="HOGENOM" id="CLU_141932_3_2_5"/>
<dbReference type="RefSeq" id="WP_012384319.1">
    <property type="nucleotide sequence ID" value="NC_010581.1"/>
</dbReference>
<dbReference type="PROSITE" id="PS51160">
    <property type="entry name" value="ACYLPHOSPHATASE_3"/>
    <property type="match status" value="1"/>
</dbReference>
<evidence type="ECO:0000256" key="3">
    <source>
        <dbReference type="ARBA" id="ARBA00047645"/>
    </source>
</evidence>
<feature type="active site" evidence="4">
    <location>
        <position position="39"/>
    </location>
</feature>
<organism evidence="7 8">
    <name type="scientific">Beijerinckia indica subsp. indica (strain ATCC 9039 / DSM 1715 / NCIMB 8712)</name>
    <dbReference type="NCBI Taxonomy" id="395963"/>
    <lineage>
        <taxon>Bacteria</taxon>
        <taxon>Pseudomonadati</taxon>
        <taxon>Pseudomonadota</taxon>
        <taxon>Alphaproteobacteria</taxon>
        <taxon>Hyphomicrobiales</taxon>
        <taxon>Beijerinckiaceae</taxon>
        <taxon>Beijerinckia</taxon>
    </lineage>
</organism>
<protein>
    <recommendedName>
        <fullName evidence="2 4">acylphosphatase</fullName>
        <ecNumber evidence="2 4">3.6.1.7</ecNumber>
    </recommendedName>
</protein>
<dbReference type="PROSITE" id="PS00151">
    <property type="entry name" value="ACYLPHOSPHATASE_2"/>
    <property type="match status" value="1"/>
</dbReference>
<dbReference type="EMBL" id="CP001016">
    <property type="protein sequence ID" value="ACB94962.1"/>
    <property type="molecule type" value="Genomic_DNA"/>
</dbReference>
<feature type="domain" description="Acylphosphatase-like" evidence="6">
    <location>
        <begin position="6"/>
        <end position="101"/>
    </location>
</feature>